<dbReference type="AlphaFoldDB" id="A0A1S2XMA3"/>
<evidence type="ECO:0000313" key="2">
    <source>
        <dbReference type="Proteomes" id="UP000087171"/>
    </source>
</evidence>
<organism evidence="2 3">
    <name type="scientific">Cicer arietinum</name>
    <name type="common">Chickpea</name>
    <name type="synonym">Garbanzo</name>
    <dbReference type="NCBI Taxonomy" id="3827"/>
    <lineage>
        <taxon>Eukaryota</taxon>
        <taxon>Viridiplantae</taxon>
        <taxon>Streptophyta</taxon>
        <taxon>Embryophyta</taxon>
        <taxon>Tracheophyta</taxon>
        <taxon>Spermatophyta</taxon>
        <taxon>Magnoliopsida</taxon>
        <taxon>eudicotyledons</taxon>
        <taxon>Gunneridae</taxon>
        <taxon>Pentapetalae</taxon>
        <taxon>rosids</taxon>
        <taxon>fabids</taxon>
        <taxon>Fabales</taxon>
        <taxon>Fabaceae</taxon>
        <taxon>Papilionoideae</taxon>
        <taxon>50 kb inversion clade</taxon>
        <taxon>NPAAA clade</taxon>
        <taxon>Hologalegina</taxon>
        <taxon>IRL clade</taxon>
        <taxon>Cicereae</taxon>
        <taxon>Cicer</taxon>
    </lineage>
</organism>
<dbReference type="PANTHER" id="PTHR35708">
    <property type="entry name" value="GB|AAD25831.1"/>
    <property type="match status" value="1"/>
</dbReference>
<dbReference type="OrthoDB" id="784738at2759"/>
<keyword evidence="1" id="KW-0812">Transmembrane</keyword>
<dbReference type="Proteomes" id="UP000087171">
    <property type="component" value="Chromosome Ca2"/>
</dbReference>
<evidence type="ECO:0000313" key="3">
    <source>
        <dbReference type="RefSeq" id="XP_004491512.1"/>
    </source>
</evidence>
<dbReference type="eggNOG" id="ENOG502S98F">
    <property type="taxonomic scope" value="Eukaryota"/>
</dbReference>
<keyword evidence="1" id="KW-1133">Transmembrane helix</keyword>
<accession>A0A1S2XMA3</accession>
<dbReference type="PaxDb" id="3827-XP_004491512.1"/>
<protein>
    <submittedName>
        <fullName evidence="3">Uncharacterized protein LOC101512908</fullName>
    </submittedName>
</protein>
<sequence length="222" mass="25826">MMMIMEKVTKQQIYHKLGSFFTTLLSSIILVLILFSFFFYFSVSKYFLYLFTLLFVLLSNMLLFTLNKKKGSLCENLVQEDNMKKSELQPSLENVAQKQVEALSCSSFSLDSENSTVSIIGESFEIDHRRYQDDDEEEDEDEDGLIEIKLPSRNFSTLNEDFEQNLDSIFKQQGLMDLLAEINEMNEDENLIEIDIFKGSTKYQDFRYKELACLGDQCVLSD</sequence>
<feature type="transmembrane region" description="Helical" evidence="1">
    <location>
        <begin position="20"/>
        <end position="40"/>
    </location>
</feature>
<gene>
    <name evidence="3" type="primary">LOC101512908</name>
</gene>
<reference evidence="3" key="2">
    <citation type="submission" date="2025-08" db="UniProtKB">
        <authorList>
            <consortium name="RefSeq"/>
        </authorList>
    </citation>
    <scope>IDENTIFICATION</scope>
    <source>
        <tissue evidence="3">Etiolated seedlings</tissue>
    </source>
</reference>
<dbReference type="RefSeq" id="XP_004491512.1">
    <property type="nucleotide sequence ID" value="XM_004491455.3"/>
</dbReference>
<reference evidence="2" key="1">
    <citation type="journal article" date="2013" name="Nat. Biotechnol.">
        <title>Draft genome sequence of chickpea (Cicer arietinum) provides a resource for trait improvement.</title>
        <authorList>
            <person name="Varshney R.K."/>
            <person name="Song C."/>
            <person name="Saxena R.K."/>
            <person name="Azam S."/>
            <person name="Yu S."/>
            <person name="Sharpe A.G."/>
            <person name="Cannon S."/>
            <person name="Baek J."/>
            <person name="Rosen B.D."/>
            <person name="Tar'an B."/>
            <person name="Millan T."/>
            <person name="Zhang X."/>
            <person name="Ramsay L.D."/>
            <person name="Iwata A."/>
            <person name="Wang Y."/>
            <person name="Nelson W."/>
            <person name="Farmer A.D."/>
            <person name="Gaur P.M."/>
            <person name="Soderlund C."/>
            <person name="Penmetsa R.V."/>
            <person name="Xu C."/>
            <person name="Bharti A.K."/>
            <person name="He W."/>
            <person name="Winter P."/>
            <person name="Zhao S."/>
            <person name="Hane J.K."/>
            <person name="Carrasquilla-Garcia N."/>
            <person name="Condie J.A."/>
            <person name="Upadhyaya H.D."/>
            <person name="Luo M.C."/>
            <person name="Thudi M."/>
            <person name="Gowda C.L."/>
            <person name="Singh N.P."/>
            <person name="Lichtenzveig J."/>
            <person name="Gali K.K."/>
            <person name="Rubio J."/>
            <person name="Nadarajan N."/>
            <person name="Dolezel J."/>
            <person name="Bansal K.C."/>
            <person name="Xu X."/>
            <person name="Edwards D."/>
            <person name="Zhang G."/>
            <person name="Kahl G."/>
            <person name="Gil J."/>
            <person name="Singh K.B."/>
            <person name="Datta S.K."/>
            <person name="Jackson S.A."/>
            <person name="Wang J."/>
            <person name="Cook D.R."/>
        </authorList>
    </citation>
    <scope>NUCLEOTIDE SEQUENCE [LARGE SCALE GENOMIC DNA]</scope>
    <source>
        <strain evidence="2">cv. CDC Frontier</strain>
    </source>
</reference>
<evidence type="ECO:0000256" key="1">
    <source>
        <dbReference type="SAM" id="Phobius"/>
    </source>
</evidence>
<keyword evidence="2" id="KW-1185">Reference proteome</keyword>
<dbReference type="PANTHER" id="PTHR35708:SF2">
    <property type="entry name" value="PROTEIN, PUTATIVE-RELATED"/>
    <property type="match status" value="1"/>
</dbReference>
<name>A0A1S2XMA3_CICAR</name>
<keyword evidence="1" id="KW-0472">Membrane</keyword>
<proteinExistence type="predicted"/>
<feature type="transmembrane region" description="Helical" evidence="1">
    <location>
        <begin position="46"/>
        <end position="66"/>
    </location>
</feature>